<name>A0ABQ2L6I6_9BACL</name>
<gene>
    <name evidence="1" type="ORF">GCM10010969_25960</name>
</gene>
<dbReference type="Proteomes" id="UP000606653">
    <property type="component" value="Unassembled WGS sequence"/>
</dbReference>
<evidence type="ECO:0000313" key="1">
    <source>
        <dbReference type="EMBL" id="GGO02536.1"/>
    </source>
</evidence>
<dbReference type="RefSeq" id="WP_018978619.1">
    <property type="nucleotide sequence ID" value="NZ_BMLN01000007.1"/>
</dbReference>
<sequence>MIGNEVIKVYDEVVDLLGPRFAGDEDGAWETVAVPLIRIKCFQQF</sequence>
<organism evidence="1 2">
    <name type="scientific">Saccharibacillus kuerlensis</name>
    <dbReference type="NCBI Taxonomy" id="459527"/>
    <lineage>
        <taxon>Bacteria</taxon>
        <taxon>Bacillati</taxon>
        <taxon>Bacillota</taxon>
        <taxon>Bacilli</taxon>
        <taxon>Bacillales</taxon>
        <taxon>Paenibacillaceae</taxon>
        <taxon>Saccharibacillus</taxon>
    </lineage>
</organism>
<comment type="caution">
    <text evidence="1">The sequence shown here is derived from an EMBL/GenBank/DDBJ whole genome shotgun (WGS) entry which is preliminary data.</text>
</comment>
<keyword evidence="2" id="KW-1185">Reference proteome</keyword>
<evidence type="ECO:0000313" key="2">
    <source>
        <dbReference type="Proteomes" id="UP000606653"/>
    </source>
</evidence>
<reference evidence="2" key="1">
    <citation type="journal article" date="2019" name="Int. J. Syst. Evol. Microbiol.">
        <title>The Global Catalogue of Microorganisms (GCM) 10K type strain sequencing project: providing services to taxonomists for standard genome sequencing and annotation.</title>
        <authorList>
            <consortium name="The Broad Institute Genomics Platform"/>
            <consortium name="The Broad Institute Genome Sequencing Center for Infectious Disease"/>
            <person name="Wu L."/>
            <person name="Ma J."/>
        </authorList>
    </citation>
    <scope>NUCLEOTIDE SEQUENCE [LARGE SCALE GENOMIC DNA]</scope>
    <source>
        <strain evidence="2">CGMCC 1.6964</strain>
    </source>
</reference>
<accession>A0ABQ2L6I6</accession>
<protein>
    <submittedName>
        <fullName evidence="1">Uncharacterized protein</fullName>
    </submittedName>
</protein>
<dbReference type="EMBL" id="BMLN01000007">
    <property type="protein sequence ID" value="GGO02536.1"/>
    <property type="molecule type" value="Genomic_DNA"/>
</dbReference>
<proteinExistence type="predicted"/>